<proteinExistence type="predicted"/>
<sequence>MDAAMVSHASKAINCAHTPRIPATGKLGRKTWRMTSSTIVHVKFSIRSDAPENEPILSVTRAISPVFHTKSHFRRANTRQSETNVRRFQVGVITALNQ</sequence>
<evidence type="ECO:0000313" key="2">
    <source>
        <dbReference type="Proteomes" id="UP000298663"/>
    </source>
</evidence>
<dbReference type="AlphaFoldDB" id="A0A4U5LPQ9"/>
<reference evidence="1 2" key="2">
    <citation type="journal article" date="2019" name="G3 (Bethesda)">
        <title>Hybrid Assembly of the Genome of the Entomopathogenic Nematode Steinernema carpocapsae Identifies the X-Chromosome.</title>
        <authorList>
            <person name="Serra L."/>
            <person name="Macchietto M."/>
            <person name="Macias-Munoz A."/>
            <person name="McGill C.J."/>
            <person name="Rodriguez I.M."/>
            <person name="Rodriguez B."/>
            <person name="Murad R."/>
            <person name="Mortazavi A."/>
        </authorList>
    </citation>
    <scope>NUCLEOTIDE SEQUENCE [LARGE SCALE GENOMIC DNA]</scope>
    <source>
        <strain evidence="1 2">ALL</strain>
    </source>
</reference>
<comment type="caution">
    <text evidence="1">The sequence shown here is derived from an EMBL/GenBank/DDBJ whole genome shotgun (WGS) entry which is preliminary data.</text>
</comment>
<keyword evidence="2" id="KW-1185">Reference proteome</keyword>
<gene>
    <name evidence="1" type="ORF">L596_030561</name>
</gene>
<organism evidence="1 2">
    <name type="scientific">Steinernema carpocapsae</name>
    <name type="common">Entomopathogenic nematode</name>
    <dbReference type="NCBI Taxonomy" id="34508"/>
    <lineage>
        <taxon>Eukaryota</taxon>
        <taxon>Metazoa</taxon>
        <taxon>Ecdysozoa</taxon>
        <taxon>Nematoda</taxon>
        <taxon>Chromadorea</taxon>
        <taxon>Rhabditida</taxon>
        <taxon>Tylenchina</taxon>
        <taxon>Panagrolaimomorpha</taxon>
        <taxon>Strongyloidoidea</taxon>
        <taxon>Steinernematidae</taxon>
        <taxon>Steinernema</taxon>
    </lineage>
</organism>
<reference evidence="1 2" key="1">
    <citation type="journal article" date="2015" name="Genome Biol.">
        <title>Comparative genomics of Steinernema reveals deeply conserved gene regulatory networks.</title>
        <authorList>
            <person name="Dillman A.R."/>
            <person name="Macchietto M."/>
            <person name="Porter C.F."/>
            <person name="Rogers A."/>
            <person name="Williams B."/>
            <person name="Antoshechkin I."/>
            <person name="Lee M.M."/>
            <person name="Goodwin Z."/>
            <person name="Lu X."/>
            <person name="Lewis E.E."/>
            <person name="Goodrich-Blair H."/>
            <person name="Stock S.P."/>
            <person name="Adams B.J."/>
            <person name="Sternberg P.W."/>
            <person name="Mortazavi A."/>
        </authorList>
    </citation>
    <scope>NUCLEOTIDE SEQUENCE [LARGE SCALE GENOMIC DNA]</scope>
    <source>
        <strain evidence="1 2">ALL</strain>
    </source>
</reference>
<protein>
    <submittedName>
        <fullName evidence="1">Uncharacterized protein</fullName>
    </submittedName>
</protein>
<accession>A0A4U5LPQ9</accession>
<evidence type="ECO:0000313" key="1">
    <source>
        <dbReference type="EMBL" id="TKR57921.1"/>
    </source>
</evidence>
<name>A0A4U5LPQ9_STECR</name>
<dbReference type="EMBL" id="AZBU02000014">
    <property type="protein sequence ID" value="TKR57921.1"/>
    <property type="molecule type" value="Genomic_DNA"/>
</dbReference>
<dbReference type="Proteomes" id="UP000298663">
    <property type="component" value="Unassembled WGS sequence"/>
</dbReference>